<dbReference type="SMART" id="SM01133">
    <property type="entry name" value="DeoC"/>
    <property type="match status" value="1"/>
</dbReference>
<dbReference type="PIRSF" id="PIRSF038992">
    <property type="entry name" value="Aldolase_Ia"/>
    <property type="match status" value="1"/>
</dbReference>
<dbReference type="EC" id="4.1.2.13" evidence="1"/>
<dbReference type="AlphaFoldDB" id="A0A1F5ZQJ3"/>
<evidence type="ECO:0000256" key="1">
    <source>
        <dbReference type="ARBA" id="ARBA00013068"/>
    </source>
</evidence>
<dbReference type="InterPro" id="IPR013785">
    <property type="entry name" value="Aldolase_TIM"/>
</dbReference>
<evidence type="ECO:0000256" key="2">
    <source>
        <dbReference type="ARBA" id="ARBA00023239"/>
    </source>
</evidence>
<protein>
    <recommendedName>
        <fullName evidence="1">fructose-bisphosphate aldolase</fullName>
        <ecNumber evidence="1">4.1.2.13</ecNumber>
    </recommendedName>
</protein>
<sequence>MDIKHYTPLDVPKDKRSEFEKNIETATHGTGRLMLFAGDQKVEHMNDDFYGEGIAPDDAEPEHLFKIASQGKIGVFATQMGLIARYGMDYKEVPYLVKLNSKTHLVKKDQSDPRSPLLYPVSKVVEFKENSGLNILGVGFTVYTGSEFEGEMMRDAVSAVYTAHLNGLFAVLWMYPRGKAVADEKDPHLVAGAAGVAGCIGADFVKVNYPKPKEGDRAKALHEAVVAAGRTRLICAGGSSMEVKEFLQTLHDQIHIAGASGNATGRNIHQKPLDEAIRFANAVSALTYDLKSVDEAYAIYQGK</sequence>
<comment type="caution">
    <text evidence="6">The sequence shown here is derived from an EMBL/GenBank/DDBJ whole genome shotgun (WGS) entry which is preliminary data.</text>
</comment>
<accession>A0A1F5ZQJ3</accession>
<feature type="active site" description="Schiff-base intermediate with dihydroxyacetone-P" evidence="5">
    <location>
        <position position="206"/>
    </location>
</feature>
<dbReference type="NCBIfam" id="NF005321">
    <property type="entry name" value="PRK06852.1"/>
    <property type="match status" value="1"/>
</dbReference>
<dbReference type="InterPro" id="IPR050456">
    <property type="entry name" value="DeoC/FbaB_aldolase"/>
</dbReference>
<evidence type="ECO:0000256" key="5">
    <source>
        <dbReference type="PIRSR" id="PIRSR038992-1"/>
    </source>
</evidence>
<dbReference type="EMBL" id="MFJE01000020">
    <property type="protein sequence ID" value="OGG14377.1"/>
    <property type="molecule type" value="Genomic_DNA"/>
</dbReference>
<dbReference type="CDD" id="cd00958">
    <property type="entry name" value="DhnA"/>
    <property type="match status" value="1"/>
</dbReference>
<gene>
    <name evidence="6" type="ORF">A2773_02985</name>
</gene>
<name>A0A1F5ZQJ3_9BACT</name>
<dbReference type="PANTHER" id="PTHR47916">
    <property type="entry name" value="FRUCTOSE-BISPHOSPHATE ALDOLASE CLASS 1"/>
    <property type="match status" value="1"/>
</dbReference>
<feature type="active site" description="Proton donor" evidence="5">
    <location>
        <position position="175"/>
    </location>
</feature>
<evidence type="ECO:0000313" key="7">
    <source>
        <dbReference type="Proteomes" id="UP000177383"/>
    </source>
</evidence>
<evidence type="ECO:0000256" key="4">
    <source>
        <dbReference type="ARBA" id="ARBA00049653"/>
    </source>
</evidence>
<keyword evidence="2" id="KW-0456">Lyase</keyword>
<dbReference type="STRING" id="1798375.A2773_02985"/>
<dbReference type="InterPro" id="IPR002915">
    <property type="entry name" value="DeoC/FbaB/LacD_aldolase"/>
</dbReference>
<dbReference type="Proteomes" id="UP000177383">
    <property type="component" value="Unassembled WGS sequence"/>
</dbReference>
<dbReference type="Gene3D" id="3.20.20.70">
    <property type="entry name" value="Aldolase class I"/>
    <property type="match status" value="1"/>
</dbReference>
<comment type="similarity">
    <text evidence="4">Belongs to the DeoC/FbaB aldolase family. FbaB subfamily.</text>
</comment>
<dbReference type="GO" id="GO:0004332">
    <property type="term" value="F:fructose-bisphosphate aldolase activity"/>
    <property type="evidence" value="ECO:0007669"/>
    <property type="project" value="UniProtKB-EC"/>
</dbReference>
<dbReference type="Pfam" id="PF01791">
    <property type="entry name" value="DeoC"/>
    <property type="match status" value="1"/>
</dbReference>
<dbReference type="InterPro" id="IPR041720">
    <property type="entry name" value="FbaB-like"/>
</dbReference>
<dbReference type="SUPFAM" id="SSF51569">
    <property type="entry name" value="Aldolase"/>
    <property type="match status" value="1"/>
</dbReference>
<keyword evidence="3" id="KW-0704">Schiff base</keyword>
<dbReference type="PANTHER" id="PTHR47916:SF4">
    <property type="entry name" value="FRUCTOSE-BISPHOSPHATE ALDOLASE CLASS 1"/>
    <property type="match status" value="1"/>
</dbReference>
<evidence type="ECO:0000256" key="3">
    <source>
        <dbReference type="ARBA" id="ARBA00023270"/>
    </source>
</evidence>
<organism evidence="6 7">
    <name type="scientific">Candidatus Gottesmanbacteria bacterium RIFCSPHIGHO2_01_FULL_39_10</name>
    <dbReference type="NCBI Taxonomy" id="1798375"/>
    <lineage>
        <taxon>Bacteria</taxon>
        <taxon>Candidatus Gottesmaniibacteriota</taxon>
    </lineage>
</organism>
<evidence type="ECO:0000313" key="6">
    <source>
        <dbReference type="EMBL" id="OGG14377.1"/>
    </source>
</evidence>
<proteinExistence type="inferred from homology"/>
<reference evidence="6 7" key="1">
    <citation type="journal article" date="2016" name="Nat. Commun.">
        <title>Thousands of microbial genomes shed light on interconnected biogeochemical processes in an aquifer system.</title>
        <authorList>
            <person name="Anantharaman K."/>
            <person name="Brown C.T."/>
            <person name="Hug L.A."/>
            <person name="Sharon I."/>
            <person name="Castelle C.J."/>
            <person name="Probst A.J."/>
            <person name="Thomas B.C."/>
            <person name="Singh A."/>
            <person name="Wilkins M.J."/>
            <person name="Karaoz U."/>
            <person name="Brodie E.L."/>
            <person name="Williams K.H."/>
            <person name="Hubbard S.S."/>
            <person name="Banfield J.F."/>
        </authorList>
    </citation>
    <scope>NUCLEOTIDE SEQUENCE [LARGE SCALE GENOMIC DNA]</scope>
</reference>